<name>A0A8A0RM78_9FIRM</name>
<dbReference type="InterPro" id="IPR024042">
    <property type="entry name" value="TM1646-like_dom_sf"/>
</dbReference>
<dbReference type="Pfam" id="PF03885">
    <property type="entry name" value="DUF327"/>
    <property type="match status" value="1"/>
</dbReference>
<dbReference type="EMBL" id="CP059066">
    <property type="protein sequence ID" value="QSQ08567.1"/>
    <property type="molecule type" value="Genomic_DNA"/>
</dbReference>
<gene>
    <name evidence="1" type="ORF">H0A61_00894</name>
</gene>
<evidence type="ECO:0000313" key="1">
    <source>
        <dbReference type="EMBL" id="QSQ08567.1"/>
    </source>
</evidence>
<proteinExistence type="predicted"/>
<dbReference type="AlphaFoldDB" id="A0A8A0RM78"/>
<dbReference type="KEGG" id="kme:H0A61_00894"/>
<dbReference type="SUPFAM" id="SSF158397">
    <property type="entry name" value="TM1646-like"/>
    <property type="match status" value="1"/>
</dbReference>
<organism evidence="1 2">
    <name type="scientific">Koleobacter methoxysyntrophicus</name>
    <dbReference type="NCBI Taxonomy" id="2751313"/>
    <lineage>
        <taxon>Bacteria</taxon>
        <taxon>Bacillati</taxon>
        <taxon>Bacillota</taxon>
        <taxon>Clostridia</taxon>
        <taxon>Koleobacterales</taxon>
        <taxon>Koleobacteraceae</taxon>
        <taxon>Koleobacter</taxon>
    </lineage>
</organism>
<evidence type="ECO:0000313" key="2">
    <source>
        <dbReference type="Proteomes" id="UP000662904"/>
    </source>
</evidence>
<dbReference type="Proteomes" id="UP000662904">
    <property type="component" value="Chromosome"/>
</dbReference>
<sequence>MKIRDVVANPLRNTGQEKEGKVDAARSSFQEQITRAQGRMAEERLNRLLGDIDRQGEILAERLTFNELVKYKKLIRAFLDEAVKNSFRNEESRSWNRGGRPKVYLLVNRIDERLSRLTEEILSREKDALNILKIAGEIKGLLIDLYT</sequence>
<dbReference type="InterPro" id="IPR005585">
    <property type="entry name" value="DUF327"/>
</dbReference>
<accession>A0A8A0RM78</accession>
<dbReference type="RefSeq" id="WP_206708775.1">
    <property type="nucleotide sequence ID" value="NZ_CP059066.1"/>
</dbReference>
<protein>
    <recommendedName>
        <fullName evidence="3">DUF327 domain-containing protein</fullName>
    </recommendedName>
</protein>
<keyword evidence="2" id="KW-1185">Reference proteome</keyword>
<evidence type="ECO:0008006" key="3">
    <source>
        <dbReference type="Google" id="ProtNLM"/>
    </source>
</evidence>
<reference evidence="1" key="1">
    <citation type="submission" date="2020-07" db="EMBL/GenBank/DDBJ databases">
        <title>Koleobacter methoxysyntrophicus gen. nov., sp. nov., a novel anaerobic bacterium isolated from deep subsurface oil field and proposal of Koleobacterales ord. nov. in the phylum Firmicutes.</title>
        <authorList>
            <person name="Sakamoto S."/>
            <person name="Tamaki H."/>
        </authorList>
    </citation>
    <scope>NUCLEOTIDE SEQUENCE</scope>
    <source>
        <strain evidence="1">NRmbB1</strain>
    </source>
</reference>
<dbReference type="Gene3D" id="1.20.120.490">
    <property type="entry name" value="Hypothetical protein TM1646-like domain"/>
    <property type="match status" value="1"/>
</dbReference>